<dbReference type="Proteomes" id="UP001234297">
    <property type="component" value="Chromosome 4"/>
</dbReference>
<reference evidence="1 2" key="1">
    <citation type="journal article" date="2022" name="Hortic Res">
        <title>A haplotype resolved chromosomal level avocado genome allows analysis of novel avocado genes.</title>
        <authorList>
            <person name="Nath O."/>
            <person name="Fletcher S.J."/>
            <person name="Hayward A."/>
            <person name="Shaw L.M."/>
            <person name="Masouleh A.K."/>
            <person name="Furtado A."/>
            <person name="Henry R.J."/>
            <person name="Mitter N."/>
        </authorList>
    </citation>
    <scope>NUCLEOTIDE SEQUENCE [LARGE SCALE GENOMIC DNA]</scope>
    <source>
        <strain evidence="2">cv. Hass</strain>
    </source>
</reference>
<accession>A0ACC2KAT0</accession>
<comment type="caution">
    <text evidence="1">The sequence shown here is derived from an EMBL/GenBank/DDBJ whole genome shotgun (WGS) entry which is preliminary data.</text>
</comment>
<protein>
    <submittedName>
        <fullName evidence="1">Uncharacterized protein</fullName>
    </submittedName>
</protein>
<proteinExistence type="predicted"/>
<dbReference type="EMBL" id="CM056812">
    <property type="protein sequence ID" value="KAJ8618013.1"/>
    <property type="molecule type" value="Genomic_DNA"/>
</dbReference>
<name>A0ACC2KAT0_PERAE</name>
<keyword evidence="2" id="KW-1185">Reference proteome</keyword>
<gene>
    <name evidence="1" type="ORF">MRB53_014199</name>
</gene>
<evidence type="ECO:0000313" key="2">
    <source>
        <dbReference type="Proteomes" id="UP001234297"/>
    </source>
</evidence>
<evidence type="ECO:0000313" key="1">
    <source>
        <dbReference type="EMBL" id="KAJ8618013.1"/>
    </source>
</evidence>
<organism evidence="1 2">
    <name type="scientific">Persea americana</name>
    <name type="common">Avocado</name>
    <dbReference type="NCBI Taxonomy" id="3435"/>
    <lineage>
        <taxon>Eukaryota</taxon>
        <taxon>Viridiplantae</taxon>
        <taxon>Streptophyta</taxon>
        <taxon>Embryophyta</taxon>
        <taxon>Tracheophyta</taxon>
        <taxon>Spermatophyta</taxon>
        <taxon>Magnoliopsida</taxon>
        <taxon>Magnoliidae</taxon>
        <taxon>Laurales</taxon>
        <taxon>Lauraceae</taxon>
        <taxon>Persea</taxon>
    </lineage>
</organism>
<sequence>MSPSFSTNEKRWIPEKPGHYFSSPIWTKIEPSFDPIFSENPILYICNSASCGPLRSKVDLHLSVTSLYSVMAHHRSEPRSAPLSTILFLQLGIFDSCRPLGINLDIFSGSMRHRHAWTATRTRPINL</sequence>